<accession>A0ABW3MLT3</accession>
<keyword evidence="3" id="KW-1185">Reference proteome</keyword>
<name>A0ABW3MLT3_9PSEU</name>
<proteinExistence type="predicted"/>
<feature type="transmembrane region" description="Helical" evidence="1">
    <location>
        <begin position="55"/>
        <end position="77"/>
    </location>
</feature>
<keyword evidence="1" id="KW-0812">Transmembrane</keyword>
<dbReference type="Proteomes" id="UP001597045">
    <property type="component" value="Unassembled WGS sequence"/>
</dbReference>
<gene>
    <name evidence="2" type="ORF">ACFQ1S_41400</name>
</gene>
<organism evidence="2 3">
    <name type="scientific">Kibdelosporangium lantanae</name>
    <dbReference type="NCBI Taxonomy" id="1497396"/>
    <lineage>
        <taxon>Bacteria</taxon>
        <taxon>Bacillati</taxon>
        <taxon>Actinomycetota</taxon>
        <taxon>Actinomycetes</taxon>
        <taxon>Pseudonocardiales</taxon>
        <taxon>Pseudonocardiaceae</taxon>
        <taxon>Kibdelosporangium</taxon>
    </lineage>
</organism>
<evidence type="ECO:0000313" key="2">
    <source>
        <dbReference type="EMBL" id="MFD1051555.1"/>
    </source>
</evidence>
<keyword evidence="1" id="KW-1133">Transmembrane helix</keyword>
<evidence type="ECO:0000313" key="3">
    <source>
        <dbReference type="Proteomes" id="UP001597045"/>
    </source>
</evidence>
<keyword evidence="1" id="KW-0472">Membrane</keyword>
<dbReference type="EMBL" id="JBHTIS010003688">
    <property type="protein sequence ID" value="MFD1051555.1"/>
    <property type="molecule type" value="Genomic_DNA"/>
</dbReference>
<protein>
    <submittedName>
        <fullName evidence="2">ABC transporter permease</fullName>
    </submittedName>
</protein>
<reference evidence="3" key="1">
    <citation type="journal article" date="2019" name="Int. J. Syst. Evol. Microbiol.">
        <title>The Global Catalogue of Microorganisms (GCM) 10K type strain sequencing project: providing services to taxonomists for standard genome sequencing and annotation.</title>
        <authorList>
            <consortium name="The Broad Institute Genomics Platform"/>
            <consortium name="The Broad Institute Genome Sequencing Center for Infectious Disease"/>
            <person name="Wu L."/>
            <person name="Ma J."/>
        </authorList>
    </citation>
    <scope>NUCLEOTIDE SEQUENCE [LARGE SCALE GENOMIC DNA]</scope>
    <source>
        <strain evidence="3">JCM 31486</strain>
    </source>
</reference>
<sequence>MTVPLVAVAHGSRDPRSAAQIAFGQLLWIAVRITFSSLAFVVVASVLGAVNSPAIILSLVFSLLAGMAFAAPLVAYSATLDSEGTEFNWVFRFIVLPMTLVAGTFFPVDQLPVWVRPFAWVT</sequence>
<comment type="caution">
    <text evidence="2">The sequence shown here is derived from an EMBL/GenBank/DDBJ whole genome shotgun (WGS) entry which is preliminary data.</text>
</comment>
<feature type="transmembrane region" description="Helical" evidence="1">
    <location>
        <begin position="89"/>
        <end position="108"/>
    </location>
</feature>
<dbReference type="PRINTS" id="PR00164">
    <property type="entry name" value="ABC2TRNSPORT"/>
</dbReference>
<feature type="transmembrane region" description="Helical" evidence="1">
    <location>
        <begin position="26"/>
        <end position="49"/>
    </location>
</feature>
<feature type="non-terminal residue" evidence="2">
    <location>
        <position position="122"/>
    </location>
</feature>
<dbReference type="InterPro" id="IPR000412">
    <property type="entry name" value="ABC_2_transport"/>
</dbReference>
<evidence type="ECO:0000256" key="1">
    <source>
        <dbReference type="SAM" id="Phobius"/>
    </source>
</evidence>